<protein>
    <submittedName>
        <fullName evidence="4">TetR family transcriptional regulator</fullName>
    </submittedName>
</protein>
<dbReference type="GO" id="GO:0003700">
    <property type="term" value="F:DNA-binding transcription factor activity"/>
    <property type="evidence" value="ECO:0007669"/>
    <property type="project" value="TreeGrafter"/>
</dbReference>
<dbReference type="PANTHER" id="PTHR30055:SF226">
    <property type="entry name" value="HTH-TYPE TRANSCRIPTIONAL REGULATOR PKSA"/>
    <property type="match status" value="1"/>
</dbReference>
<dbReference type="SUPFAM" id="SSF46689">
    <property type="entry name" value="Homeodomain-like"/>
    <property type="match status" value="1"/>
</dbReference>
<dbReference type="PRINTS" id="PR00455">
    <property type="entry name" value="HTHTETR"/>
</dbReference>
<dbReference type="Proteomes" id="UP000287352">
    <property type="component" value="Unassembled WGS sequence"/>
</dbReference>
<evidence type="ECO:0000313" key="4">
    <source>
        <dbReference type="EMBL" id="GCE11328.1"/>
    </source>
</evidence>
<sequence length="203" mass="22944">MARTPKIVEDRREQILDAALRVFAHKGFHRATNKDIAREAGITAGLIYHYFDNKEAVLTSLVEERSPLGLLRSLPTEFFSLPPERFFRLLITQILAFVESEQFTQIIRIFLPELIYSTELASLVASTFLQATAFPEKYIAARVATGELRQVDPTISAQILISCIVGMVLRRQILRDPVMLSYSQEQLVEAIVSTACQSMFPLP</sequence>
<dbReference type="InterPro" id="IPR050109">
    <property type="entry name" value="HTH-type_TetR-like_transc_reg"/>
</dbReference>
<feature type="DNA-binding region" description="H-T-H motif" evidence="2">
    <location>
        <begin position="32"/>
        <end position="51"/>
    </location>
</feature>
<organism evidence="4 5">
    <name type="scientific">Tengunoibacter tsumagoiensis</name>
    <dbReference type="NCBI Taxonomy" id="2014871"/>
    <lineage>
        <taxon>Bacteria</taxon>
        <taxon>Bacillati</taxon>
        <taxon>Chloroflexota</taxon>
        <taxon>Ktedonobacteria</taxon>
        <taxon>Ktedonobacterales</taxon>
        <taxon>Dictyobacteraceae</taxon>
        <taxon>Tengunoibacter</taxon>
    </lineage>
</organism>
<dbReference type="Pfam" id="PF00440">
    <property type="entry name" value="TetR_N"/>
    <property type="match status" value="1"/>
</dbReference>
<evidence type="ECO:0000259" key="3">
    <source>
        <dbReference type="PROSITE" id="PS50977"/>
    </source>
</evidence>
<dbReference type="InterPro" id="IPR009057">
    <property type="entry name" value="Homeodomain-like_sf"/>
</dbReference>
<proteinExistence type="predicted"/>
<dbReference type="EMBL" id="BIFR01000001">
    <property type="protein sequence ID" value="GCE11328.1"/>
    <property type="molecule type" value="Genomic_DNA"/>
</dbReference>
<dbReference type="InterPro" id="IPR001647">
    <property type="entry name" value="HTH_TetR"/>
</dbReference>
<gene>
    <name evidence="4" type="ORF">KTT_11870</name>
</gene>
<keyword evidence="1 2" id="KW-0238">DNA-binding</keyword>
<accession>A0A401ZWT6</accession>
<dbReference type="Pfam" id="PF14246">
    <property type="entry name" value="TetR_C_7"/>
    <property type="match status" value="1"/>
</dbReference>
<dbReference type="InterPro" id="IPR036271">
    <property type="entry name" value="Tet_transcr_reg_TetR-rel_C_sf"/>
</dbReference>
<name>A0A401ZWT6_9CHLR</name>
<keyword evidence="5" id="KW-1185">Reference proteome</keyword>
<dbReference type="Gene3D" id="1.10.357.10">
    <property type="entry name" value="Tetracycline Repressor, domain 2"/>
    <property type="match status" value="1"/>
</dbReference>
<comment type="caution">
    <text evidence="4">The sequence shown here is derived from an EMBL/GenBank/DDBJ whole genome shotgun (WGS) entry which is preliminary data.</text>
</comment>
<reference evidence="5" key="1">
    <citation type="submission" date="2018-12" db="EMBL/GenBank/DDBJ databases">
        <title>Tengunoibacter tsumagoiensis gen. nov., sp. nov., Dictyobacter kobayashii sp. nov., D. alpinus sp. nov., and D. joshuensis sp. nov. and description of Dictyobacteraceae fam. nov. within the order Ktedonobacterales isolated from Tengu-no-mugimeshi.</title>
        <authorList>
            <person name="Wang C.M."/>
            <person name="Zheng Y."/>
            <person name="Sakai Y."/>
            <person name="Toyoda A."/>
            <person name="Minakuchi Y."/>
            <person name="Abe K."/>
            <person name="Yokota A."/>
            <person name="Yabe S."/>
        </authorList>
    </citation>
    <scope>NUCLEOTIDE SEQUENCE [LARGE SCALE GENOMIC DNA]</scope>
    <source>
        <strain evidence="5">Uno3</strain>
    </source>
</reference>
<dbReference type="RefSeq" id="WP_161975299.1">
    <property type="nucleotide sequence ID" value="NZ_BIFR01000001.1"/>
</dbReference>
<evidence type="ECO:0000256" key="2">
    <source>
        <dbReference type="PROSITE-ProRule" id="PRU00335"/>
    </source>
</evidence>
<feature type="domain" description="HTH tetR-type" evidence="3">
    <location>
        <begin position="9"/>
        <end position="69"/>
    </location>
</feature>
<dbReference type="PANTHER" id="PTHR30055">
    <property type="entry name" value="HTH-TYPE TRANSCRIPTIONAL REGULATOR RUTR"/>
    <property type="match status" value="1"/>
</dbReference>
<dbReference type="AlphaFoldDB" id="A0A401ZWT6"/>
<evidence type="ECO:0000313" key="5">
    <source>
        <dbReference type="Proteomes" id="UP000287352"/>
    </source>
</evidence>
<evidence type="ECO:0000256" key="1">
    <source>
        <dbReference type="ARBA" id="ARBA00023125"/>
    </source>
</evidence>
<dbReference type="InterPro" id="IPR039536">
    <property type="entry name" value="TetR_C_Proteobacteria"/>
</dbReference>
<dbReference type="PROSITE" id="PS50977">
    <property type="entry name" value="HTH_TETR_2"/>
    <property type="match status" value="1"/>
</dbReference>
<dbReference type="SUPFAM" id="SSF48498">
    <property type="entry name" value="Tetracyclin repressor-like, C-terminal domain"/>
    <property type="match status" value="1"/>
</dbReference>
<dbReference type="GO" id="GO:0000976">
    <property type="term" value="F:transcription cis-regulatory region binding"/>
    <property type="evidence" value="ECO:0007669"/>
    <property type="project" value="TreeGrafter"/>
</dbReference>